<feature type="transmembrane region" description="Helical" evidence="5">
    <location>
        <begin position="7"/>
        <end position="31"/>
    </location>
</feature>
<dbReference type="AlphaFoldDB" id="A0AAD5WZC3"/>
<evidence type="ECO:0000313" key="7">
    <source>
        <dbReference type="Proteomes" id="UP001212841"/>
    </source>
</evidence>
<feature type="non-terminal residue" evidence="6">
    <location>
        <position position="1"/>
    </location>
</feature>
<dbReference type="Pfam" id="PF00335">
    <property type="entry name" value="Tetraspanin"/>
    <property type="match status" value="1"/>
</dbReference>
<dbReference type="PROSITE" id="PS51257">
    <property type="entry name" value="PROKAR_LIPOPROTEIN"/>
    <property type="match status" value="1"/>
</dbReference>
<evidence type="ECO:0000313" key="6">
    <source>
        <dbReference type="EMBL" id="KAJ3036383.1"/>
    </source>
</evidence>
<dbReference type="PRINTS" id="PR00259">
    <property type="entry name" value="TMFOUR"/>
</dbReference>
<comment type="caution">
    <text evidence="6">The sequence shown here is derived from an EMBL/GenBank/DDBJ whole genome shotgun (WGS) entry which is preliminary data.</text>
</comment>
<evidence type="ECO:0000256" key="1">
    <source>
        <dbReference type="ARBA" id="ARBA00004141"/>
    </source>
</evidence>
<name>A0AAD5WZC3_9FUNG</name>
<reference evidence="6" key="1">
    <citation type="submission" date="2020-05" db="EMBL/GenBank/DDBJ databases">
        <title>Phylogenomic resolution of chytrid fungi.</title>
        <authorList>
            <person name="Stajich J.E."/>
            <person name="Amses K."/>
            <person name="Simmons R."/>
            <person name="Seto K."/>
            <person name="Myers J."/>
            <person name="Bonds A."/>
            <person name="Quandt C.A."/>
            <person name="Barry K."/>
            <person name="Liu P."/>
            <person name="Grigoriev I."/>
            <person name="Longcore J.E."/>
            <person name="James T.Y."/>
        </authorList>
    </citation>
    <scope>NUCLEOTIDE SEQUENCE</scope>
    <source>
        <strain evidence="6">JEL0318</strain>
    </source>
</reference>
<evidence type="ECO:0000256" key="3">
    <source>
        <dbReference type="ARBA" id="ARBA00022989"/>
    </source>
</evidence>
<evidence type="ECO:0000256" key="4">
    <source>
        <dbReference type="ARBA" id="ARBA00023136"/>
    </source>
</evidence>
<comment type="subcellular location">
    <subcellularLocation>
        <location evidence="1">Membrane</location>
        <topology evidence="1">Multi-pass membrane protein</topology>
    </subcellularLocation>
</comment>
<dbReference type="GO" id="GO:0016020">
    <property type="term" value="C:membrane"/>
    <property type="evidence" value="ECO:0007669"/>
    <property type="project" value="UniProtKB-SubCell"/>
</dbReference>
<gene>
    <name evidence="6" type="ORF">HK097_003856</name>
</gene>
<keyword evidence="2 5" id="KW-0812">Transmembrane</keyword>
<evidence type="ECO:0000256" key="2">
    <source>
        <dbReference type="ARBA" id="ARBA00022692"/>
    </source>
</evidence>
<dbReference type="InterPro" id="IPR018499">
    <property type="entry name" value="Tetraspanin/Peripherin"/>
</dbReference>
<protein>
    <recommendedName>
        <fullName evidence="8">Tetraspanin</fullName>
    </recommendedName>
</protein>
<feature type="transmembrane region" description="Helical" evidence="5">
    <location>
        <begin position="178"/>
        <end position="201"/>
    </location>
</feature>
<keyword evidence="4 5" id="KW-0472">Membrane</keyword>
<proteinExistence type="predicted"/>
<evidence type="ECO:0000256" key="5">
    <source>
        <dbReference type="SAM" id="Phobius"/>
    </source>
</evidence>
<accession>A0AAD5WZC3</accession>
<dbReference type="EMBL" id="JADGJD010001945">
    <property type="protein sequence ID" value="KAJ3036383.1"/>
    <property type="molecule type" value="Genomic_DNA"/>
</dbReference>
<evidence type="ECO:0008006" key="8">
    <source>
        <dbReference type="Google" id="ProtNLM"/>
    </source>
</evidence>
<feature type="transmembrane region" description="Helical" evidence="5">
    <location>
        <begin position="76"/>
        <end position="94"/>
    </location>
</feature>
<feature type="transmembrane region" description="Helical" evidence="5">
    <location>
        <begin position="43"/>
        <end position="64"/>
    </location>
</feature>
<organism evidence="6 7">
    <name type="scientific">Rhizophlyctis rosea</name>
    <dbReference type="NCBI Taxonomy" id="64517"/>
    <lineage>
        <taxon>Eukaryota</taxon>
        <taxon>Fungi</taxon>
        <taxon>Fungi incertae sedis</taxon>
        <taxon>Chytridiomycota</taxon>
        <taxon>Chytridiomycota incertae sedis</taxon>
        <taxon>Chytridiomycetes</taxon>
        <taxon>Rhizophlyctidales</taxon>
        <taxon>Rhizophlyctidaceae</taxon>
        <taxon>Rhizophlyctis</taxon>
    </lineage>
</organism>
<dbReference type="Proteomes" id="UP001212841">
    <property type="component" value="Unassembled WGS sequence"/>
</dbReference>
<keyword evidence="7" id="KW-1185">Reference proteome</keyword>
<keyword evidence="3 5" id="KW-1133">Transmembrane helix</keyword>
<sequence length="202" mass="21200">MARVARLFHFAANTLLLVVAIATGCFAYAAFMGTGPFVHTDLFPTTILIVLAVQSVLLLATSLIGCCAGYRQSTRFLLTYTLLLLLCAAVRITAGTLAHKASNPITASASVSQLWQSRTPSEKTQILSMFGCCGWTDSDALAVEVTLPDGGADGNTCSGACAGKVAQNRVSSMTAVAWVMWVLVVLECLGIVCASAMMLGIR</sequence>